<dbReference type="PANTHER" id="PTHR43046">
    <property type="entry name" value="GDP-MANNOSE MANNOSYL HYDROLASE"/>
    <property type="match status" value="1"/>
</dbReference>
<dbReference type="PROSITE" id="PS00893">
    <property type="entry name" value="NUDIX_BOX"/>
    <property type="match status" value="1"/>
</dbReference>
<dbReference type="Proteomes" id="UP000032675">
    <property type="component" value="Unassembled WGS sequence"/>
</dbReference>
<dbReference type="PROSITE" id="PS51462">
    <property type="entry name" value="NUDIX"/>
    <property type="match status" value="1"/>
</dbReference>
<dbReference type="PANTHER" id="PTHR43046:SF14">
    <property type="entry name" value="MUTT_NUDIX FAMILY PROTEIN"/>
    <property type="match status" value="1"/>
</dbReference>
<evidence type="ECO:0000313" key="5">
    <source>
        <dbReference type="EMBL" id="GAN97376.1"/>
    </source>
</evidence>
<evidence type="ECO:0000256" key="3">
    <source>
        <dbReference type="RuleBase" id="RU003476"/>
    </source>
</evidence>
<gene>
    <name evidence="5" type="ORF">Geu3261_0169_025</name>
</gene>
<dbReference type="InterPro" id="IPR000086">
    <property type="entry name" value="NUDIX_hydrolase_dom"/>
</dbReference>
<proteinExistence type="inferred from homology"/>
<sequence>MTAITGPRVGCGAAIIDEKGRILLLRRLKQPEAGCWGLPGGKVDPYETTAHAAEREIAEELGITIQARDLLCLVEQMDADAGYHWISPVYLVTSWQGVPTLMEPEKHEGPRWYALDALPADLTEPTRHALKALQARSAATAQNNIKV</sequence>
<name>A0A0D6Q3P7_KOMEU</name>
<dbReference type="Gene3D" id="3.90.79.10">
    <property type="entry name" value="Nucleoside Triphosphate Pyrophosphohydrolase"/>
    <property type="match status" value="1"/>
</dbReference>
<dbReference type="InterPro" id="IPR020476">
    <property type="entry name" value="Nudix_hydrolase"/>
</dbReference>
<evidence type="ECO:0000313" key="6">
    <source>
        <dbReference type="Proteomes" id="UP000032675"/>
    </source>
</evidence>
<dbReference type="Pfam" id="PF00293">
    <property type="entry name" value="NUDIX"/>
    <property type="match status" value="1"/>
</dbReference>
<accession>A0A0D6Q3P7</accession>
<evidence type="ECO:0000256" key="2">
    <source>
        <dbReference type="ARBA" id="ARBA00022801"/>
    </source>
</evidence>
<dbReference type="EMBL" id="BANI01000149">
    <property type="protein sequence ID" value="GAN97376.1"/>
    <property type="molecule type" value="Genomic_DNA"/>
</dbReference>
<evidence type="ECO:0000256" key="1">
    <source>
        <dbReference type="ARBA" id="ARBA00001946"/>
    </source>
</evidence>
<protein>
    <submittedName>
        <fullName evidence="5">ADP-ribose pyrophosphatase/hydrolase</fullName>
    </submittedName>
</protein>
<dbReference type="InterPro" id="IPR015797">
    <property type="entry name" value="NUDIX_hydrolase-like_dom_sf"/>
</dbReference>
<dbReference type="InterPro" id="IPR020084">
    <property type="entry name" value="NUDIX_hydrolase_CS"/>
</dbReference>
<comment type="cofactor">
    <cofactor evidence="1">
        <name>Mg(2+)</name>
        <dbReference type="ChEBI" id="CHEBI:18420"/>
    </cofactor>
</comment>
<dbReference type="CDD" id="cd04679">
    <property type="entry name" value="NUDIX_MutT_Nudt1"/>
    <property type="match status" value="1"/>
</dbReference>
<dbReference type="SUPFAM" id="SSF55811">
    <property type="entry name" value="Nudix"/>
    <property type="match status" value="1"/>
</dbReference>
<dbReference type="AlphaFoldDB" id="A0A0D6Q3P7"/>
<evidence type="ECO:0000259" key="4">
    <source>
        <dbReference type="PROSITE" id="PS51462"/>
    </source>
</evidence>
<organism evidence="5 6">
    <name type="scientific">Komagataeibacter europaeus NBRC 3261</name>
    <dbReference type="NCBI Taxonomy" id="1234669"/>
    <lineage>
        <taxon>Bacteria</taxon>
        <taxon>Pseudomonadati</taxon>
        <taxon>Pseudomonadota</taxon>
        <taxon>Alphaproteobacteria</taxon>
        <taxon>Acetobacterales</taxon>
        <taxon>Acetobacteraceae</taxon>
        <taxon>Komagataeibacter</taxon>
    </lineage>
</organism>
<dbReference type="GO" id="GO:0016787">
    <property type="term" value="F:hydrolase activity"/>
    <property type="evidence" value="ECO:0007669"/>
    <property type="project" value="UniProtKB-KW"/>
</dbReference>
<dbReference type="RefSeq" id="WP_010509056.1">
    <property type="nucleotide sequence ID" value="NZ_BANI01000149.1"/>
</dbReference>
<reference evidence="5 6" key="1">
    <citation type="submission" date="2012-11" db="EMBL/GenBank/DDBJ databases">
        <title>Whole genome sequence of Gluconacetobacter europaeus NBRC3261.</title>
        <authorList>
            <person name="Azuma Y."/>
            <person name="Higashiura N."/>
            <person name="Hirakawa H."/>
            <person name="Matsushita K."/>
        </authorList>
    </citation>
    <scope>NUCLEOTIDE SEQUENCE [LARGE SCALE GENOMIC DNA]</scope>
    <source>
        <strain evidence="5 6">NBRC 3261</strain>
    </source>
</reference>
<feature type="domain" description="Nudix hydrolase" evidence="4">
    <location>
        <begin position="6"/>
        <end position="135"/>
    </location>
</feature>
<keyword evidence="2 3" id="KW-0378">Hydrolase</keyword>
<comment type="similarity">
    <text evidence="3">Belongs to the Nudix hydrolase family.</text>
</comment>
<comment type="caution">
    <text evidence="5">The sequence shown here is derived from an EMBL/GenBank/DDBJ whole genome shotgun (WGS) entry which is preliminary data.</text>
</comment>
<dbReference type="PRINTS" id="PR00502">
    <property type="entry name" value="NUDIXFAMILY"/>
</dbReference>